<reference evidence="11 12" key="2">
    <citation type="journal article" date="2022" name="Mol. Biol. Evol.">
        <title>Comparative Genomics Reveals Insights into the Divergent Evolution of Astigmatic Mites and Household Pest Adaptations.</title>
        <authorList>
            <person name="Xiong Q."/>
            <person name="Wan A.T."/>
            <person name="Liu X."/>
            <person name="Fung C.S."/>
            <person name="Xiao X."/>
            <person name="Malainual N."/>
            <person name="Hou J."/>
            <person name="Wang L."/>
            <person name="Wang M."/>
            <person name="Yang K.Y."/>
            <person name="Cui Y."/>
            <person name="Leung E.L."/>
            <person name="Nong W."/>
            <person name="Shin S.K."/>
            <person name="Au S.W."/>
            <person name="Jeong K.Y."/>
            <person name="Chew F.T."/>
            <person name="Hui J.H."/>
            <person name="Leung T.F."/>
            <person name="Tungtrongchitr A."/>
            <person name="Zhong N."/>
            <person name="Liu Z."/>
            <person name="Tsui S.K."/>
        </authorList>
    </citation>
    <scope>NUCLEOTIDE SEQUENCE [LARGE SCALE GENOMIC DNA]</scope>
    <source>
        <strain evidence="11">Derp</strain>
    </source>
</reference>
<reference evidence="11 12" key="1">
    <citation type="journal article" date="2018" name="J. Allergy Clin. Immunol.">
        <title>High-quality assembly of Dermatophagoides pteronyssinus genome and transcriptome reveals a wide range of novel allergens.</title>
        <authorList>
            <person name="Liu X.Y."/>
            <person name="Yang K.Y."/>
            <person name="Wang M.Q."/>
            <person name="Kwok J.S."/>
            <person name="Zeng X."/>
            <person name="Yang Z."/>
            <person name="Xiao X.J."/>
            <person name="Lau C.P."/>
            <person name="Li Y."/>
            <person name="Huang Z.M."/>
            <person name="Ba J.G."/>
            <person name="Yim A.K."/>
            <person name="Ouyang C.Y."/>
            <person name="Ngai S.M."/>
            <person name="Chan T.F."/>
            <person name="Leung E.L."/>
            <person name="Liu L."/>
            <person name="Liu Z.G."/>
            <person name="Tsui S.K."/>
        </authorList>
    </citation>
    <scope>NUCLEOTIDE SEQUENCE [LARGE SCALE GENOMIC DNA]</scope>
    <source>
        <strain evidence="11">Derp</strain>
    </source>
</reference>
<feature type="transmembrane region" description="Helical" evidence="10">
    <location>
        <begin position="122"/>
        <end position="145"/>
    </location>
</feature>
<keyword evidence="4" id="KW-0677">Repeat</keyword>
<dbReference type="InterPro" id="IPR014743">
    <property type="entry name" value="Cl-channel_core"/>
</dbReference>
<feature type="compositionally biased region" description="Polar residues" evidence="9">
    <location>
        <begin position="696"/>
        <end position="705"/>
    </location>
</feature>
<feature type="transmembrane region" description="Helical" evidence="10">
    <location>
        <begin position="489"/>
        <end position="514"/>
    </location>
</feature>
<feature type="compositionally biased region" description="Low complexity" evidence="9">
    <location>
        <begin position="663"/>
        <end position="676"/>
    </location>
</feature>
<keyword evidence="3 10" id="KW-0812">Transmembrane</keyword>
<protein>
    <submittedName>
        <fullName evidence="11">Chloride channel protein 2</fullName>
    </submittedName>
</protein>
<dbReference type="Pfam" id="PF00654">
    <property type="entry name" value="Voltage_CLC"/>
    <property type="match status" value="1"/>
</dbReference>
<dbReference type="EMBL" id="NJHN03000129">
    <property type="protein sequence ID" value="KAH9412473.1"/>
    <property type="molecule type" value="Genomic_DNA"/>
</dbReference>
<dbReference type="PANTHER" id="PTHR45720:SF10">
    <property type="entry name" value="CHLORIDE CHANNEL PROTEIN 2"/>
    <property type="match status" value="1"/>
</dbReference>
<dbReference type="PRINTS" id="PR00762">
    <property type="entry name" value="CLCHANNEL"/>
</dbReference>
<feature type="transmembrane region" description="Helical" evidence="10">
    <location>
        <begin position="423"/>
        <end position="442"/>
    </location>
</feature>
<dbReference type="InterPro" id="IPR001807">
    <property type="entry name" value="ClC"/>
</dbReference>
<feature type="transmembrane region" description="Helical" evidence="10">
    <location>
        <begin position="233"/>
        <end position="257"/>
    </location>
</feature>
<evidence type="ECO:0000313" key="11">
    <source>
        <dbReference type="EMBL" id="KAH9412473.1"/>
    </source>
</evidence>
<feature type="transmembrane region" description="Helical" evidence="10">
    <location>
        <begin position="358"/>
        <end position="377"/>
    </location>
</feature>
<evidence type="ECO:0000256" key="5">
    <source>
        <dbReference type="ARBA" id="ARBA00022989"/>
    </source>
</evidence>
<evidence type="ECO:0000256" key="2">
    <source>
        <dbReference type="ARBA" id="ARBA00022448"/>
    </source>
</evidence>
<dbReference type="InterPro" id="IPR046342">
    <property type="entry name" value="CBS_dom_sf"/>
</dbReference>
<keyword evidence="7 10" id="KW-0472">Membrane</keyword>
<feature type="region of interest" description="Disordered" evidence="9">
    <location>
        <begin position="663"/>
        <end position="684"/>
    </location>
</feature>
<evidence type="ECO:0000256" key="8">
    <source>
        <dbReference type="ARBA" id="ARBA00023214"/>
    </source>
</evidence>
<evidence type="ECO:0000256" key="10">
    <source>
        <dbReference type="SAM" id="Phobius"/>
    </source>
</evidence>
<keyword evidence="8" id="KW-0868">Chloride</keyword>
<feature type="region of interest" description="Disordered" evidence="9">
    <location>
        <begin position="696"/>
        <end position="715"/>
    </location>
</feature>
<dbReference type="InterPro" id="IPR050970">
    <property type="entry name" value="Cl_channel_volt-gated"/>
</dbReference>
<feature type="transmembrane region" description="Helical" evidence="10">
    <location>
        <begin position="81"/>
        <end position="102"/>
    </location>
</feature>
<accession>A0ABQ8IQ51</accession>
<dbReference type="Gene3D" id="3.10.580.10">
    <property type="entry name" value="CBS-domain"/>
    <property type="match status" value="2"/>
</dbReference>
<feature type="transmembrane region" description="Helical" evidence="10">
    <location>
        <begin position="315"/>
        <end position="337"/>
    </location>
</feature>
<dbReference type="Gene3D" id="1.10.3080.10">
    <property type="entry name" value="Clc chloride channel"/>
    <property type="match status" value="1"/>
</dbReference>
<dbReference type="Proteomes" id="UP000887458">
    <property type="component" value="Unassembled WGS sequence"/>
</dbReference>
<dbReference type="SUPFAM" id="SSF54631">
    <property type="entry name" value="CBS-domain pair"/>
    <property type="match status" value="1"/>
</dbReference>
<feature type="transmembrane region" description="Helical" evidence="10">
    <location>
        <begin position="526"/>
        <end position="545"/>
    </location>
</feature>
<evidence type="ECO:0000256" key="6">
    <source>
        <dbReference type="ARBA" id="ARBA00023065"/>
    </source>
</evidence>
<evidence type="ECO:0000313" key="12">
    <source>
        <dbReference type="Proteomes" id="UP000887458"/>
    </source>
</evidence>
<sequence length="910" mass="102145">MSSKSPSSSKQAALDFQQTLMYGQYKEDLGRFARTHAQKLIDGKLQKRERKFILPEKYQRKLTACCRIIWKYTFAKIGEDWLFLAMLGIIMATISFIMDFFISQCQISRIWLYDELLNQNLLFRYIGWTAIPVFLVLFAAGFAHLVSPQAVGSGIPEMKTILRGVILYEYLTFRTLIAKIVGLTCTLGSGLPLGKEGPCISFVHVASIVATLLSKLIASFQGIYDNESRTGEMLAAACAVGVAATFYAPIGGVLFSVEVTTVFFAVRNYWRGFFAACCSATVWRLYGVWFKKEAAITALFKTSFRSDFPFDPQELFIFAFIGVICGFGGAGYVKFHRKIVQFIRSQKKMNSFLQKNRFIYPGIVTFLLTTISFPPFMGQYLASTLSTHDTLEDLFSNITWGLESNDSTRLKMVKHWSTDHTSIYMNLIIYILMTVWMSLLASTVPVPSGTFIPVFKIGAAFGRLVGEIMALAFPYGIPFEGFTTPIVPGGYAVVGAAAFTGAVTHTISTSVIVFELTGQMTHMIPVLVAVLIANAIGQTLDLSIYDSIIQIKRLPFLPPILSTSSLAHNVFVEDFMIRDVTFIWRNCTYRDIKKVLESHRSLQQFPLVDNGINMILLGSIQREELLRLAQQRLSRERRLQEVRRRYSIQDAISSISIPDRLTSTATTTATTTASTSLNSSPKETMRKMSRFEVIPVQQSSESLKNPSPKPATKMPKSILKQTVSFTYSPNNTIGGMQDSRLRQAFENIFLKSLKLQDANPEKAAKQNSTPPVTLHRRVQLPRERVIDMSPEEQLAWEEEQLNMIVDFNQCIIDPSPFQLVERTTIYKVHSLFSMLGLNHAYVTSIGRLVGVVALKDLREGIEKMNAGLIVPRNSTDSNYFNNLECDSHYEDTLTSVATNDSEIVGIKQND</sequence>
<comment type="subcellular location">
    <subcellularLocation>
        <location evidence="1">Membrane</location>
        <topology evidence="1">Multi-pass membrane protein</topology>
    </subcellularLocation>
</comment>
<evidence type="ECO:0000256" key="4">
    <source>
        <dbReference type="ARBA" id="ARBA00022737"/>
    </source>
</evidence>
<feature type="transmembrane region" description="Helical" evidence="10">
    <location>
        <begin position="269"/>
        <end position="286"/>
    </location>
</feature>
<keyword evidence="2" id="KW-0813">Transport</keyword>
<feature type="transmembrane region" description="Helical" evidence="10">
    <location>
        <begin position="199"/>
        <end position="221"/>
    </location>
</feature>
<dbReference type="CDD" id="cd03683">
    <property type="entry name" value="ClC_1_like"/>
    <property type="match status" value="1"/>
</dbReference>
<feature type="transmembrane region" description="Helical" evidence="10">
    <location>
        <begin position="165"/>
        <end position="187"/>
    </location>
</feature>
<evidence type="ECO:0000256" key="3">
    <source>
        <dbReference type="ARBA" id="ARBA00022692"/>
    </source>
</evidence>
<evidence type="ECO:0000256" key="7">
    <source>
        <dbReference type="ARBA" id="ARBA00023136"/>
    </source>
</evidence>
<evidence type="ECO:0000256" key="1">
    <source>
        <dbReference type="ARBA" id="ARBA00004141"/>
    </source>
</evidence>
<keyword evidence="12" id="KW-1185">Reference proteome</keyword>
<organism evidence="11 12">
    <name type="scientific">Dermatophagoides pteronyssinus</name>
    <name type="common">European house dust mite</name>
    <dbReference type="NCBI Taxonomy" id="6956"/>
    <lineage>
        <taxon>Eukaryota</taxon>
        <taxon>Metazoa</taxon>
        <taxon>Ecdysozoa</taxon>
        <taxon>Arthropoda</taxon>
        <taxon>Chelicerata</taxon>
        <taxon>Arachnida</taxon>
        <taxon>Acari</taxon>
        <taxon>Acariformes</taxon>
        <taxon>Sarcoptiformes</taxon>
        <taxon>Astigmata</taxon>
        <taxon>Psoroptidia</taxon>
        <taxon>Analgoidea</taxon>
        <taxon>Pyroglyphidae</taxon>
        <taxon>Dermatophagoidinae</taxon>
        <taxon>Dermatophagoides</taxon>
    </lineage>
</organism>
<gene>
    <name evidence="11" type="primary">CLCN2_2</name>
    <name evidence="11" type="ORF">DERP_006434</name>
</gene>
<name>A0ABQ8IQ51_DERPT</name>
<evidence type="ECO:0000256" key="9">
    <source>
        <dbReference type="SAM" id="MobiDB-lite"/>
    </source>
</evidence>
<dbReference type="PANTHER" id="PTHR45720">
    <property type="entry name" value="CHLORIDE CHANNEL PROTEIN 2"/>
    <property type="match status" value="1"/>
</dbReference>
<dbReference type="SUPFAM" id="SSF81340">
    <property type="entry name" value="Clc chloride channel"/>
    <property type="match status" value="1"/>
</dbReference>
<keyword evidence="6" id="KW-0406">Ion transport</keyword>
<comment type="caution">
    <text evidence="11">The sequence shown here is derived from an EMBL/GenBank/DDBJ whole genome shotgun (WGS) entry which is preliminary data.</text>
</comment>
<keyword evidence="5 10" id="KW-1133">Transmembrane helix</keyword>
<proteinExistence type="predicted"/>
<feature type="transmembrane region" description="Helical" evidence="10">
    <location>
        <begin position="454"/>
        <end position="477"/>
    </location>
</feature>